<dbReference type="Gene3D" id="3.40.50.150">
    <property type="entry name" value="Vaccinia Virus protein VP39"/>
    <property type="match status" value="1"/>
</dbReference>
<dbReference type="OrthoDB" id="9810247at2"/>
<protein>
    <submittedName>
        <fullName evidence="1">Methyltransferase family protein</fullName>
    </submittedName>
</protein>
<comment type="caution">
    <text evidence="1">The sequence shown here is derived from an EMBL/GenBank/DDBJ whole genome shotgun (WGS) entry which is preliminary data.</text>
</comment>
<dbReference type="RefSeq" id="WP_115851063.1">
    <property type="nucleotide sequence ID" value="NZ_QTUC01000001.1"/>
</dbReference>
<name>A0A3D9V8L4_THECX</name>
<dbReference type="AlphaFoldDB" id="A0A3D9V8L4"/>
<reference evidence="1 2" key="1">
    <citation type="submission" date="2018-08" db="EMBL/GenBank/DDBJ databases">
        <title>Sequencing the genomes of 1000 actinobacteria strains.</title>
        <authorList>
            <person name="Klenk H.-P."/>
        </authorList>
    </citation>
    <scope>NUCLEOTIDE SEQUENCE [LARGE SCALE GENOMIC DNA]</scope>
    <source>
        <strain evidence="1 2">DSM 22891</strain>
    </source>
</reference>
<dbReference type="PANTHER" id="PTHR43861">
    <property type="entry name" value="TRANS-ACONITATE 2-METHYLTRANSFERASE-RELATED"/>
    <property type="match status" value="1"/>
</dbReference>
<evidence type="ECO:0000313" key="2">
    <source>
        <dbReference type="Proteomes" id="UP000256485"/>
    </source>
</evidence>
<sequence length="248" mass="27860">MTPLPPLTPNAWLRWDLVSRLLPENAYAVLEIGCGQGGFGVRLSRMYRYVGLEPDPESFRIASERMAACGGHGEVRNGDLSALKPAETFDLVCAFEVIEHLEDDDKALAEWAARLRPGGWLLLSTPAFQHRFGPGDAMVGHYRRYDPAILRRLLQQTGLVDIELYQYGGPLGYVLEAARNQIGRRRMAALARTGATMEERTSGSGRLLQPRSRLRGLATQWGTWPFRWLQRRFPNHGPGLVARARLPR</sequence>
<dbReference type="SUPFAM" id="SSF53335">
    <property type="entry name" value="S-adenosyl-L-methionine-dependent methyltransferases"/>
    <property type="match status" value="1"/>
</dbReference>
<dbReference type="InterPro" id="IPR029063">
    <property type="entry name" value="SAM-dependent_MTases_sf"/>
</dbReference>
<keyword evidence="1" id="KW-0489">Methyltransferase</keyword>
<dbReference type="EMBL" id="QTUC01000001">
    <property type="protein sequence ID" value="REF37636.1"/>
    <property type="molecule type" value="Genomic_DNA"/>
</dbReference>
<gene>
    <name evidence="1" type="ORF">DFJ64_3082</name>
</gene>
<proteinExistence type="predicted"/>
<organism evidence="1 2">
    <name type="scientific">Thermasporomyces composti</name>
    <dbReference type="NCBI Taxonomy" id="696763"/>
    <lineage>
        <taxon>Bacteria</taxon>
        <taxon>Bacillati</taxon>
        <taxon>Actinomycetota</taxon>
        <taxon>Actinomycetes</taxon>
        <taxon>Propionibacteriales</taxon>
        <taxon>Nocardioidaceae</taxon>
        <taxon>Thermasporomyces</taxon>
    </lineage>
</organism>
<keyword evidence="1" id="KW-0808">Transferase</keyword>
<dbReference type="GO" id="GO:0008168">
    <property type="term" value="F:methyltransferase activity"/>
    <property type="evidence" value="ECO:0007669"/>
    <property type="project" value="UniProtKB-KW"/>
</dbReference>
<dbReference type="CDD" id="cd02440">
    <property type="entry name" value="AdoMet_MTases"/>
    <property type="match status" value="1"/>
</dbReference>
<keyword evidence="2" id="KW-1185">Reference proteome</keyword>
<dbReference type="GO" id="GO:0032259">
    <property type="term" value="P:methylation"/>
    <property type="evidence" value="ECO:0007669"/>
    <property type="project" value="UniProtKB-KW"/>
</dbReference>
<dbReference type="Proteomes" id="UP000256485">
    <property type="component" value="Unassembled WGS sequence"/>
</dbReference>
<dbReference type="Pfam" id="PF13489">
    <property type="entry name" value="Methyltransf_23"/>
    <property type="match status" value="1"/>
</dbReference>
<evidence type="ECO:0000313" key="1">
    <source>
        <dbReference type="EMBL" id="REF37636.1"/>
    </source>
</evidence>
<accession>A0A3D9V8L4</accession>